<dbReference type="AlphaFoldDB" id="A0A4R3UU06"/>
<dbReference type="NCBIfam" id="NF041728">
    <property type="entry name" value="BPSL0761_fam"/>
    <property type="match status" value="1"/>
</dbReference>
<name>A0A4R3UU06_ROSSA</name>
<sequence>MTTPDERRRNLIWGRETLDEFSRDSSLPSSWREEAAQLLDGYPTVEYLQRFNAWDLAELDEYAALLMKARLLFLRVRTSADCSEQRRYSLGVVLRHFYG</sequence>
<dbReference type="OrthoDB" id="5956333at2"/>
<evidence type="ECO:0000313" key="2">
    <source>
        <dbReference type="Proteomes" id="UP000295110"/>
    </source>
</evidence>
<accession>A0A4R3UU06</accession>
<protein>
    <submittedName>
        <fullName evidence="1">Uncharacterized protein</fullName>
    </submittedName>
</protein>
<organism evidence="1 2">
    <name type="scientific">Roseateles saccharophilus</name>
    <name type="common">Pseudomonas saccharophila</name>
    <dbReference type="NCBI Taxonomy" id="304"/>
    <lineage>
        <taxon>Bacteria</taxon>
        <taxon>Pseudomonadati</taxon>
        <taxon>Pseudomonadota</taxon>
        <taxon>Betaproteobacteria</taxon>
        <taxon>Burkholderiales</taxon>
        <taxon>Sphaerotilaceae</taxon>
        <taxon>Roseateles</taxon>
    </lineage>
</organism>
<evidence type="ECO:0000313" key="1">
    <source>
        <dbReference type="EMBL" id="TCU94592.1"/>
    </source>
</evidence>
<gene>
    <name evidence="1" type="ORF">EV671_101614</name>
</gene>
<reference evidence="1 2" key="1">
    <citation type="submission" date="2019-03" db="EMBL/GenBank/DDBJ databases">
        <title>Genomic Encyclopedia of Type Strains, Phase IV (KMG-IV): sequencing the most valuable type-strain genomes for metagenomic binning, comparative biology and taxonomic classification.</title>
        <authorList>
            <person name="Goeker M."/>
        </authorList>
    </citation>
    <scope>NUCLEOTIDE SEQUENCE [LARGE SCALE GENOMIC DNA]</scope>
    <source>
        <strain evidence="1 2">DSM 654</strain>
    </source>
</reference>
<dbReference type="RefSeq" id="WP_132572738.1">
    <property type="nucleotide sequence ID" value="NZ_CBCSGL010000012.1"/>
</dbReference>
<dbReference type="Proteomes" id="UP000295110">
    <property type="component" value="Unassembled WGS sequence"/>
</dbReference>
<keyword evidence="2" id="KW-1185">Reference proteome</keyword>
<proteinExistence type="predicted"/>
<comment type="caution">
    <text evidence="1">The sequence shown here is derived from an EMBL/GenBank/DDBJ whole genome shotgun (WGS) entry which is preliminary data.</text>
</comment>
<dbReference type="EMBL" id="SMBU01000016">
    <property type="protein sequence ID" value="TCU94592.1"/>
    <property type="molecule type" value="Genomic_DNA"/>
</dbReference>
<dbReference type="InterPro" id="IPR049723">
    <property type="entry name" value="BPSL0761-like"/>
</dbReference>